<evidence type="ECO:0000256" key="1">
    <source>
        <dbReference type="SAM" id="MobiDB-lite"/>
    </source>
</evidence>
<reference evidence="2" key="1">
    <citation type="journal article" name="BMC Genomics">
        <title>Long-read sequencing and de novo genome assembly of marine medaka (Oryzias melastigma).</title>
        <authorList>
            <person name="Liang P."/>
            <person name="Saqib H.S.A."/>
            <person name="Ni X."/>
            <person name="Shen Y."/>
        </authorList>
    </citation>
    <scope>NUCLEOTIDE SEQUENCE</scope>
    <source>
        <strain evidence="2">Bigg-433</strain>
    </source>
</reference>
<gene>
    <name evidence="2" type="ORF">FQA47_018207</name>
</gene>
<feature type="compositionally biased region" description="Polar residues" evidence="1">
    <location>
        <begin position="14"/>
        <end position="32"/>
    </location>
</feature>
<dbReference type="AlphaFoldDB" id="A0A834FSY6"/>
<protein>
    <submittedName>
        <fullName evidence="2">Uncharacterized protein</fullName>
    </submittedName>
</protein>
<evidence type="ECO:0000313" key="2">
    <source>
        <dbReference type="EMBL" id="KAF6739380.1"/>
    </source>
</evidence>
<dbReference type="EMBL" id="WKFB01000006">
    <property type="protein sequence ID" value="KAF6739380.1"/>
    <property type="molecule type" value="Genomic_DNA"/>
</dbReference>
<dbReference type="Proteomes" id="UP000646548">
    <property type="component" value="Unassembled WGS sequence"/>
</dbReference>
<sequence>MFPILHSSHDGLRKQQNQSLNEQNQHRASNQGRLENTRTETERLTVKPSENVCFSANSCFLSTIWAFKHIKQTFTAFQMETKQRKMFTETFSINILHMRPEGKMKC</sequence>
<accession>A0A834FSY6</accession>
<evidence type="ECO:0000313" key="3">
    <source>
        <dbReference type="Proteomes" id="UP000646548"/>
    </source>
</evidence>
<organism evidence="2 3">
    <name type="scientific">Oryzias melastigma</name>
    <name type="common">Marine medaka</name>
    <dbReference type="NCBI Taxonomy" id="30732"/>
    <lineage>
        <taxon>Eukaryota</taxon>
        <taxon>Metazoa</taxon>
        <taxon>Chordata</taxon>
        <taxon>Craniata</taxon>
        <taxon>Vertebrata</taxon>
        <taxon>Euteleostomi</taxon>
        <taxon>Actinopterygii</taxon>
        <taxon>Neopterygii</taxon>
        <taxon>Teleostei</taxon>
        <taxon>Neoteleostei</taxon>
        <taxon>Acanthomorphata</taxon>
        <taxon>Ovalentaria</taxon>
        <taxon>Atherinomorphae</taxon>
        <taxon>Beloniformes</taxon>
        <taxon>Adrianichthyidae</taxon>
        <taxon>Oryziinae</taxon>
        <taxon>Oryzias</taxon>
    </lineage>
</organism>
<feature type="region of interest" description="Disordered" evidence="1">
    <location>
        <begin position="1"/>
        <end position="43"/>
    </location>
</feature>
<name>A0A834FSY6_ORYME</name>
<proteinExistence type="predicted"/>
<comment type="caution">
    <text evidence="2">The sequence shown here is derived from an EMBL/GenBank/DDBJ whole genome shotgun (WGS) entry which is preliminary data.</text>
</comment>